<name>A0A016QQC6_9DEIO</name>
<dbReference type="RefSeq" id="WP_051517243.1">
    <property type="nucleotide sequence ID" value="NZ_JHAC01000025.1"/>
</dbReference>
<evidence type="ECO:0000313" key="4">
    <source>
        <dbReference type="Proteomes" id="UP000020492"/>
    </source>
</evidence>
<dbReference type="EMBL" id="JHAC01000025">
    <property type="protein sequence ID" value="EYB68288.1"/>
    <property type="molecule type" value="Genomic_DNA"/>
</dbReference>
<dbReference type="PATRIC" id="fig|1476583.3.peg.1636"/>
<dbReference type="AlphaFoldDB" id="A0A016QQC6"/>
<feature type="region of interest" description="Disordered" evidence="1">
    <location>
        <begin position="501"/>
        <end position="525"/>
    </location>
</feature>
<comment type="caution">
    <text evidence="3">The sequence shown here is derived from an EMBL/GenBank/DDBJ whole genome shotgun (WGS) entry which is preliminary data.</text>
</comment>
<proteinExistence type="predicted"/>
<feature type="signal peptide" evidence="2">
    <location>
        <begin position="1"/>
        <end position="41"/>
    </location>
</feature>
<sequence>MRATAAPWLPAARTAPPLRLALAALLTTGLPIGGAPAQAQAVPLTVQQVLGRAEVLLEGGAWRAVSDRSPVRLGLRTGAGRAWLASTAGGRSGTLLVGPTSRLRVFQGEADLQGGQFLLGGPVGVHVLGNHLVLERGAQARVDLGGASGPGRVAVLGGNARLALGARVIRLAAGQQAALKTGQVTPFTETDPWYAAQFTGLGKATVQATRGPVYVASGGTRQIAGVGEVLQAGERLLTGSGAWAEVGFTGGGYLRLQAQSELGVRGSERTARGQEVTLQLTRGSAWNVVSGTSGGTAQAAASASILSTAARGSVFQVEAGRLVRVFGSGAQAGGPAALGHLNQPLDAERTQPLTLQVDPAPHPLRDLTLSATSLPGARVTAQVGTRTFPLTPVGGTGHFQLLPSAPPLSEGTHTVVVRAEWRGQVRTRTLRVTLDRTPPTLSDLRAENEGSLLLVSGTVRDAGPAGGRGRLSLTVQLGGESFTRTVTLTGGEGTFRLPLPAPAPGTPTRLSVRDEAGNEAHAVLP</sequence>
<evidence type="ECO:0008006" key="5">
    <source>
        <dbReference type="Google" id="ProtNLM"/>
    </source>
</evidence>
<dbReference type="PANTHER" id="PTHR38731">
    <property type="entry name" value="LIPL45-RELATED LIPOPROTEIN-RELATED"/>
    <property type="match status" value="1"/>
</dbReference>
<reference evidence="3 4" key="1">
    <citation type="submission" date="2014-03" db="EMBL/GenBank/DDBJ databases">
        <title>Draft genome sequence of Deinococcus phoenicis 1P10ME.</title>
        <authorList>
            <person name="Stepanov V.G."/>
            <person name="Vaishampayan P."/>
            <person name="Venkateswaran K."/>
            <person name="Fox G.E."/>
        </authorList>
    </citation>
    <scope>NUCLEOTIDE SEQUENCE [LARGE SCALE GENOMIC DNA]</scope>
    <source>
        <strain evidence="3 4">1P10ME</strain>
    </source>
</reference>
<evidence type="ECO:0000256" key="2">
    <source>
        <dbReference type="SAM" id="SignalP"/>
    </source>
</evidence>
<dbReference type="eggNOG" id="COG4254">
    <property type="taxonomic scope" value="Bacteria"/>
</dbReference>
<protein>
    <recommendedName>
        <fullName evidence="5">FecR protein domain-containing protein</fullName>
    </recommendedName>
</protein>
<evidence type="ECO:0000256" key="1">
    <source>
        <dbReference type="SAM" id="MobiDB-lite"/>
    </source>
</evidence>
<keyword evidence="4" id="KW-1185">Reference proteome</keyword>
<dbReference type="Proteomes" id="UP000020492">
    <property type="component" value="Unassembled WGS sequence"/>
</dbReference>
<dbReference type="OrthoDB" id="55068at2"/>
<evidence type="ECO:0000313" key="3">
    <source>
        <dbReference type="EMBL" id="EYB68288.1"/>
    </source>
</evidence>
<organism evidence="3 4">
    <name type="scientific">Deinococcus phoenicis</name>
    <dbReference type="NCBI Taxonomy" id="1476583"/>
    <lineage>
        <taxon>Bacteria</taxon>
        <taxon>Thermotogati</taxon>
        <taxon>Deinococcota</taxon>
        <taxon>Deinococci</taxon>
        <taxon>Deinococcales</taxon>
        <taxon>Deinococcaceae</taxon>
        <taxon>Deinococcus</taxon>
    </lineage>
</organism>
<dbReference type="STRING" id="1476583.DEIPH_ctg025orf0150"/>
<keyword evidence="2" id="KW-0732">Signal</keyword>
<dbReference type="PANTHER" id="PTHR38731:SF3">
    <property type="entry name" value="BLL6125 PROTEIN"/>
    <property type="match status" value="1"/>
</dbReference>
<gene>
    <name evidence="3" type="ORF">DEIPH_ctg025orf0150</name>
</gene>
<accession>A0A016QQC6</accession>
<feature type="chain" id="PRO_5001485610" description="FecR protein domain-containing protein" evidence="2">
    <location>
        <begin position="42"/>
        <end position="525"/>
    </location>
</feature>